<keyword evidence="5 8" id="KW-0460">Magnesium</keyword>
<dbReference type="GO" id="GO:0016779">
    <property type="term" value="F:nucleotidyltransferase activity"/>
    <property type="evidence" value="ECO:0007669"/>
    <property type="project" value="UniProtKB-KW"/>
</dbReference>
<evidence type="ECO:0000259" key="9">
    <source>
        <dbReference type="PROSITE" id="PS01148"/>
    </source>
</evidence>
<keyword evidence="1 8" id="KW-0963">Cytoplasm</keyword>
<dbReference type="InterPro" id="IPR025877">
    <property type="entry name" value="MobA-like_NTP_Trfase"/>
</dbReference>
<evidence type="ECO:0000256" key="1">
    <source>
        <dbReference type="ARBA" id="ARBA00022490"/>
    </source>
</evidence>
<dbReference type="SUPFAM" id="SSF64307">
    <property type="entry name" value="SirA-like"/>
    <property type="match status" value="1"/>
</dbReference>
<keyword evidence="7 8" id="KW-0501">Molybdenum cofactor biosynthesis</keyword>
<dbReference type="InterPro" id="IPR001455">
    <property type="entry name" value="TusA-like"/>
</dbReference>
<keyword evidence="6 8" id="KW-0342">GTP-binding</keyword>
<dbReference type="Gene3D" id="3.90.550.10">
    <property type="entry name" value="Spore Coat Polysaccharide Biosynthesis Protein SpsA, Chain A"/>
    <property type="match status" value="1"/>
</dbReference>
<evidence type="ECO:0000313" key="10">
    <source>
        <dbReference type="EMBL" id="NBJ25209.1"/>
    </source>
</evidence>
<dbReference type="PANTHER" id="PTHR19136:SF81">
    <property type="entry name" value="MOLYBDENUM COFACTOR GUANYLYLTRANSFERASE"/>
    <property type="match status" value="1"/>
</dbReference>
<evidence type="ECO:0000256" key="5">
    <source>
        <dbReference type="ARBA" id="ARBA00022842"/>
    </source>
</evidence>
<evidence type="ECO:0000256" key="7">
    <source>
        <dbReference type="ARBA" id="ARBA00023150"/>
    </source>
</evidence>
<dbReference type="NCBIfam" id="TIGR02665">
    <property type="entry name" value="molyb_mobA"/>
    <property type="match status" value="1"/>
</dbReference>
<dbReference type="PANTHER" id="PTHR19136">
    <property type="entry name" value="MOLYBDENUM COFACTOR GUANYLYLTRANSFERASE"/>
    <property type="match status" value="1"/>
</dbReference>
<keyword evidence="10" id="KW-0548">Nucleotidyltransferase</keyword>
<comment type="function">
    <text evidence="8">Transfers a GMP moiety from GTP to Mo-molybdopterin (Mo-MPT) cofactor (Moco or molybdenum cofactor) to form Mo-molybdopterin guanine dinucleotide (Mo-MGD) cofactor.</text>
</comment>
<dbReference type="EMBL" id="JAAAXJ010000005">
    <property type="protein sequence ID" value="NBJ25209.1"/>
    <property type="molecule type" value="Genomic_DNA"/>
</dbReference>
<keyword evidence="2 8" id="KW-0808">Transferase</keyword>
<evidence type="ECO:0000256" key="2">
    <source>
        <dbReference type="ARBA" id="ARBA00022679"/>
    </source>
</evidence>
<dbReference type="RefSeq" id="WP_161725777.1">
    <property type="nucleotide sequence ID" value="NZ_JAAAXI010000024.1"/>
</dbReference>
<feature type="binding site" evidence="8">
    <location>
        <position position="25"/>
    </location>
    <ligand>
        <name>GTP</name>
        <dbReference type="ChEBI" id="CHEBI:37565"/>
    </ligand>
</feature>
<feature type="binding site" evidence="8">
    <location>
        <begin position="12"/>
        <end position="14"/>
    </location>
    <ligand>
        <name>GTP</name>
        <dbReference type="ChEBI" id="CHEBI:37565"/>
    </ligand>
</feature>
<feature type="domain" description="UPF0033" evidence="9">
    <location>
        <begin position="212"/>
        <end position="236"/>
    </location>
</feature>
<dbReference type="InterPro" id="IPR013482">
    <property type="entry name" value="Molybde_CF_guanTrfase"/>
</dbReference>
<comment type="subcellular location">
    <subcellularLocation>
        <location evidence="8">Cytoplasm</location>
    </subcellularLocation>
</comment>
<name>A0ABW9YXU5_9HYPH</name>
<dbReference type="Pfam" id="PF01206">
    <property type="entry name" value="TusA"/>
    <property type="match status" value="1"/>
</dbReference>
<comment type="subunit">
    <text evidence="8">Monomer.</text>
</comment>
<comment type="cofactor">
    <cofactor evidence="8">
        <name>Mg(2+)</name>
        <dbReference type="ChEBI" id="CHEBI:18420"/>
    </cofactor>
</comment>
<evidence type="ECO:0000256" key="3">
    <source>
        <dbReference type="ARBA" id="ARBA00022723"/>
    </source>
</evidence>
<dbReference type="EC" id="2.7.7.77" evidence="8"/>
<feature type="binding site" evidence="8">
    <location>
        <position position="53"/>
    </location>
    <ligand>
        <name>GTP</name>
        <dbReference type="ChEBI" id="CHEBI:37565"/>
    </ligand>
</feature>
<feature type="binding site" evidence="8">
    <location>
        <position position="106"/>
    </location>
    <ligand>
        <name>GTP</name>
        <dbReference type="ChEBI" id="CHEBI:37565"/>
    </ligand>
</feature>
<reference evidence="10 11" key="1">
    <citation type="submission" date="2020-01" db="EMBL/GenBank/DDBJ databases">
        <title>Microvirga sp. nov., an arsenate reduction bacterium isolated from Tibet hotspring sediments.</title>
        <authorList>
            <person name="Yuan C.-G."/>
        </authorList>
    </citation>
    <scope>NUCLEOTIDE SEQUENCE [LARGE SCALE GENOMIC DNA]</scope>
    <source>
        <strain evidence="10 11">SYSU G3D203</strain>
    </source>
</reference>
<dbReference type="InterPro" id="IPR036868">
    <property type="entry name" value="TusA-like_sf"/>
</dbReference>
<sequence length="284" mass="30520">MSLPPPTLGVILAGGLARRMGGGDKSLLGLGERTLLDEVAGRLSLQCEGLILNANGDPSRFGSLGLPVVPDTVPDHPGPLAGILAALEWAAVQRTGIEWLVSVPADTPFIPGDLVLRLHEARREAGQPLACAASAGQAHFAVALWPVRLRHDLRRALEEGGRSMGQWLQRHGCAEAAWPAEPRDPFFNINTPDDLARARNLAQGGAHAMTELDLSGLKCPLPVLRTRKRLVTLRPGDRMRVICTDPLAGIDVPNLLRETGDILEEQHQEDARITFLIRKAGPAP</sequence>
<dbReference type="Pfam" id="PF12804">
    <property type="entry name" value="NTP_transf_3"/>
    <property type="match status" value="1"/>
</dbReference>
<evidence type="ECO:0000313" key="11">
    <source>
        <dbReference type="Proteomes" id="UP000818323"/>
    </source>
</evidence>
<evidence type="ECO:0000256" key="4">
    <source>
        <dbReference type="ARBA" id="ARBA00022741"/>
    </source>
</evidence>
<keyword evidence="11" id="KW-1185">Reference proteome</keyword>
<comment type="caution">
    <text evidence="10">The sequence shown here is derived from an EMBL/GenBank/DDBJ whole genome shotgun (WGS) entry which is preliminary data.</text>
</comment>
<gene>
    <name evidence="8 10" type="primary">mobA</name>
    <name evidence="10" type="ORF">GR303_12695</name>
</gene>
<keyword evidence="3 8" id="KW-0479">Metal-binding</keyword>
<comment type="similarity">
    <text evidence="8">Belongs to the MobA family.</text>
</comment>
<dbReference type="CDD" id="cd00291">
    <property type="entry name" value="SirA_YedF_YeeD"/>
    <property type="match status" value="1"/>
</dbReference>
<protein>
    <recommendedName>
        <fullName evidence="8">Molybdenum cofactor guanylyltransferase</fullName>
        <shortName evidence="8">MoCo guanylyltransferase</shortName>
        <ecNumber evidence="8">2.7.7.77</ecNumber>
    </recommendedName>
    <alternativeName>
        <fullName evidence="8">GTP:molybdopterin guanylyltransferase</fullName>
    </alternativeName>
    <alternativeName>
        <fullName evidence="8">Mo-MPT guanylyltransferase</fullName>
    </alternativeName>
    <alternativeName>
        <fullName evidence="8">Molybdopterin guanylyltransferase</fullName>
    </alternativeName>
    <alternativeName>
        <fullName evidence="8">Molybdopterin-guanine dinucleotide synthase</fullName>
        <shortName evidence="8">MGD synthase</shortName>
    </alternativeName>
</protein>
<dbReference type="InterPro" id="IPR029044">
    <property type="entry name" value="Nucleotide-diphossugar_trans"/>
</dbReference>
<evidence type="ECO:0000256" key="6">
    <source>
        <dbReference type="ARBA" id="ARBA00023134"/>
    </source>
</evidence>
<organism evidence="10 11">
    <name type="scientific">Microvirga arsenatis</name>
    <dbReference type="NCBI Taxonomy" id="2692265"/>
    <lineage>
        <taxon>Bacteria</taxon>
        <taxon>Pseudomonadati</taxon>
        <taxon>Pseudomonadota</taxon>
        <taxon>Alphaproteobacteria</taxon>
        <taxon>Hyphomicrobiales</taxon>
        <taxon>Methylobacteriaceae</taxon>
        <taxon>Microvirga</taxon>
    </lineage>
</organism>
<evidence type="ECO:0000256" key="8">
    <source>
        <dbReference type="HAMAP-Rule" id="MF_00316"/>
    </source>
</evidence>
<proteinExistence type="inferred from homology"/>
<comment type="catalytic activity">
    <reaction evidence="8">
        <text>Mo-molybdopterin + GTP + H(+) = Mo-molybdopterin guanine dinucleotide + diphosphate</text>
        <dbReference type="Rhea" id="RHEA:34243"/>
        <dbReference type="ChEBI" id="CHEBI:15378"/>
        <dbReference type="ChEBI" id="CHEBI:33019"/>
        <dbReference type="ChEBI" id="CHEBI:37565"/>
        <dbReference type="ChEBI" id="CHEBI:71302"/>
        <dbReference type="ChEBI" id="CHEBI:71310"/>
        <dbReference type="EC" id="2.7.7.77"/>
    </reaction>
</comment>
<dbReference type="HAMAP" id="MF_00316">
    <property type="entry name" value="MobA"/>
    <property type="match status" value="1"/>
</dbReference>
<dbReference type="PROSITE" id="PS01148">
    <property type="entry name" value="UPF0033"/>
    <property type="match status" value="1"/>
</dbReference>
<feature type="binding site" evidence="8">
    <location>
        <position position="106"/>
    </location>
    <ligand>
        <name>Mg(2+)</name>
        <dbReference type="ChEBI" id="CHEBI:18420"/>
    </ligand>
</feature>
<comment type="domain">
    <text evidence="8">The N-terminal domain determines nucleotide recognition and specific binding, while the C-terminal domain determines the specific binding to the target protein.</text>
</comment>
<feature type="binding site" evidence="8">
    <location>
        <position position="71"/>
    </location>
    <ligand>
        <name>GTP</name>
        <dbReference type="ChEBI" id="CHEBI:37565"/>
    </ligand>
</feature>
<dbReference type="CDD" id="cd02503">
    <property type="entry name" value="MobA"/>
    <property type="match status" value="1"/>
</dbReference>
<keyword evidence="4 8" id="KW-0547">Nucleotide-binding</keyword>
<dbReference type="Proteomes" id="UP000818323">
    <property type="component" value="Unassembled WGS sequence"/>
</dbReference>
<dbReference type="Gene3D" id="3.30.110.40">
    <property type="entry name" value="TusA-like domain"/>
    <property type="match status" value="1"/>
</dbReference>
<accession>A0ABW9YXU5</accession>
<dbReference type="SUPFAM" id="SSF53448">
    <property type="entry name" value="Nucleotide-diphospho-sugar transferases"/>
    <property type="match status" value="1"/>
</dbReference>